<dbReference type="RefSeq" id="WP_369711348.1">
    <property type="nucleotide sequence ID" value="NZ_CP165644.1"/>
</dbReference>
<reference evidence="2" key="1">
    <citation type="submission" date="2024-07" db="EMBL/GenBank/DDBJ databases">
        <authorList>
            <person name="Li X.-J."/>
            <person name="Wang X."/>
        </authorList>
    </citation>
    <scope>NUCLEOTIDE SEQUENCE</scope>
    <source>
        <strain evidence="2">HSP-334</strain>
    </source>
</reference>
<dbReference type="KEGG" id="lrug:AB8B22_01570"/>
<keyword evidence="1" id="KW-1133">Transmembrane helix</keyword>
<name>A0AB39VIL7_9FUSO</name>
<dbReference type="AlphaFoldDB" id="A0AB39VIL7"/>
<feature type="transmembrane region" description="Helical" evidence="1">
    <location>
        <begin position="79"/>
        <end position="103"/>
    </location>
</feature>
<accession>A0AB39VIL7</accession>
<feature type="transmembrane region" description="Helical" evidence="1">
    <location>
        <begin position="45"/>
        <end position="67"/>
    </location>
</feature>
<protein>
    <submittedName>
        <fullName evidence="2">Uncharacterized protein</fullName>
    </submittedName>
</protein>
<proteinExistence type="predicted"/>
<evidence type="ECO:0000256" key="1">
    <source>
        <dbReference type="SAM" id="Phobius"/>
    </source>
</evidence>
<dbReference type="EMBL" id="CP165644">
    <property type="protein sequence ID" value="XDU67125.1"/>
    <property type="molecule type" value="Genomic_DNA"/>
</dbReference>
<keyword evidence="1" id="KW-0472">Membrane</keyword>
<sequence length="113" mass="12501">MKSKKVFIIIIFIILIFPVFAGEIDKTASEVTQDVNGILFGFIEFLQWTITGVMLIVAILGIIPEIFSSGKPPDLAAVFMKFIQAAFIIGLTWAIGDFIFLIFGANINFNLVL</sequence>
<organism evidence="2">
    <name type="scientific">Leptotrichia rugosa</name>
    <dbReference type="NCBI Taxonomy" id="3239302"/>
    <lineage>
        <taxon>Bacteria</taxon>
        <taxon>Fusobacteriati</taxon>
        <taxon>Fusobacteriota</taxon>
        <taxon>Fusobacteriia</taxon>
        <taxon>Fusobacteriales</taxon>
        <taxon>Leptotrichiaceae</taxon>
        <taxon>Leptotrichia</taxon>
    </lineage>
</organism>
<evidence type="ECO:0000313" key="2">
    <source>
        <dbReference type="EMBL" id="XDU67125.1"/>
    </source>
</evidence>
<keyword evidence="1" id="KW-0812">Transmembrane</keyword>
<gene>
    <name evidence="2" type="ORF">AB8B22_01570</name>
</gene>